<organism evidence="7 8">
    <name type="scientific">Pseudocercospora fijiensis (strain CIRAD86)</name>
    <name type="common">Black leaf streak disease fungus</name>
    <name type="synonym">Mycosphaerella fijiensis</name>
    <dbReference type="NCBI Taxonomy" id="383855"/>
    <lineage>
        <taxon>Eukaryota</taxon>
        <taxon>Fungi</taxon>
        <taxon>Dikarya</taxon>
        <taxon>Ascomycota</taxon>
        <taxon>Pezizomycotina</taxon>
        <taxon>Dothideomycetes</taxon>
        <taxon>Dothideomycetidae</taxon>
        <taxon>Mycosphaerellales</taxon>
        <taxon>Mycosphaerellaceae</taxon>
        <taxon>Pseudocercospora</taxon>
    </lineage>
</organism>
<feature type="transmembrane region" description="Helical" evidence="5">
    <location>
        <begin position="20"/>
        <end position="38"/>
    </location>
</feature>
<keyword evidence="2 4" id="KW-0863">Zinc-finger</keyword>
<evidence type="ECO:0000256" key="4">
    <source>
        <dbReference type="PROSITE-ProRule" id="PRU00175"/>
    </source>
</evidence>
<dbReference type="InterPro" id="IPR018957">
    <property type="entry name" value="Znf_C3HC4_RING-type"/>
</dbReference>
<dbReference type="InterPro" id="IPR013083">
    <property type="entry name" value="Znf_RING/FYVE/PHD"/>
</dbReference>
<dbReference type="GO" id="GO:0008270">
    <property type="term" value="F:zinc ion binding"/>
    <property type="evidence" value="ECO:0007669"/>
    <property type="project" value="UniProtKB-KW"/>
</dbReference>
<dbReference type="KEGG" id="pfj:MYCFIDRAFT_81952"/>
<dbReference type="RefSeq" id="XP_007922817.1">
    <property type="nucleotide sequence ID" value="XM_007924626.1"/>
</dbReference>
<sequence length="398" mass="43789">MASHATPAFLTALPSPWPRLLVISAVFALSTAFTAYIATDREETATQLPDADALLTSLKAPTHPEPNVECIICRDDPEDPVQIACNHVFCRVCLASWLLGRKNESCPYCFHKICTSTGHTSTACNVLLCCWLTTGLLIVWAATHYLALALSKYGLALAFKIRFVAAMLVLYAIAMALLDLTHHAVDQRRDLGVHWWKGVSRGDNLDSLMAGASVMLAGLSAWDSNVASDELLDWVKASASGHYLEARFAGAVRVECRAVALCIIRLTLAVIDRRFAPNNRYHERLSQGILATTARAKDARPIYGRARRAALMPGVRIKAVCMMEEWLFGRAVTTFLIGSSFAVLDALIAWFVIPDVSTRLEDEDEAWKQYLARNGWEAKFGDTTSKDPTAVKMDAIKS</sequence>
<dbReference type="AlphaFoldDB" id="M2Z894"/>
<feature type="transmembrane region" description="Helical" evidence="5">
    <location>
        <begin position="332"/>
        <end position="353"/>
    </location>
</feature>
<dbReference type="Pfam" id="PF00097">
    <property type="entry name" value="zf-C3HC4"/>
    <property type="match status" value="1"/>
</dbReference>
<evidence type="ECO:0000313" key="7">
    <source>
        <dbReference type="EMBL" id="EME85995.1"/>
    </source>
</evidence>
<evidence type="ECO:0000256" key="2">
    <source>
        <dbReference type="ARBA" id="ARBA00022771"/>
    </source>
</evidence>
<keyword evidence="5" id="KW-1133">Transmembrane helix</keyword>
<feature type="domain" description="RING-type" evidence="6">
    <location>
        <begin position="70"/>
        <end position="109"/>
    </location>
</feature>
<gene>
    <name evidence="7" type="ORF">MYCFIDRAFT_81952</name>
</gene>
<feature type="transmembrane region" description="Helical" evidence="5">
    <location>
        <begin position="153"/>
        <end position="178"/>
    </location>
</feature>
<reference evidence="7 8" key="1">
    <citation type="journal article" date="2012" name="PLoS Pathog.">
        <title>Diverse lifestyles and strategies of plant pathogenesis encoded in the genomes of eighteen Dothideomycetes fungi.</title>
        <authorList>
            <person name="Ohm R.A."/>
            <person name="Feau N."/>
            <person name="Henrissat B."/>
            <person name="Schoch C.L."/>
            <person name="Horwitz B.A."/>
            <person name="Barry K.W."/>
            <person name="Condon B.J."/>
            <person name="Copeland A.C."/>
            <person name="Dhillon B."/>
            <person name="Glaser F."/>
            <person name="Hesse C.N."/>
            <person name="Kosti I."/>
            <person name="LaButti K."/>
            <person name="Lindquist E.A."/>
            <person name="Lucas S."/>
            <person name="Salamov A.A."/>
            <person name="Bradshaw R.E."/>
            <person name="Ciuffetti L."/>
            <person name="Hamelin R.C."/>
            <person name="Kema G.H.J."/>
            <person name="Lawrence C."/>
            <person name="Scott J.A."/>
            <person name="Spatafora J.W."/>
            <person name="Turgeon B.G."/>
            <person name="de Wit P.J.G.M."/>
            <person name="Zhong S."/>
            <person name="Goodwin S.B."/>
            <person name="Grigoriev I.V."/>
        </authorList>
    </citation>
    <scope>NUCLEOTIDE SEQUENCE [LARGE SCALE GENOMIC DNA]</scope>
    <source>
        <strain evidence="7 8">CIRAD86</strain>
    </source>
</reference>
<keyword evidence="8" id="KW-1185">Reference proteome</keyword>
<dbReference type="PROSITE" id="PS00518">
    <property type="entry name" value="ZF_RING_1"/>
    <property type="match status" value="1"/>
</dbReference>
<evidence type="ECO:0000313" key="8">
    <source>
        <dbReference type="Proteomes" id="UP000016932"/>
    </source>
</evidence>
<dbReference type="VEuPathDB" id="FungiDB:MYCFIDRAFT_81952"/>
<evidence type="ECO:0000256" key="5">
    <source>
        <dbReference type="SAM" id="Phobius"/>
    </source>
</evidence>
<keyword evidence="1" id="KW-0479">Metal-binding</keyword>
<evidence type="ECO:0000256" key="3">
    <source>
        <dbReference type="ARBA" id="ARBA00022833"/>
    </source>
</evidence>
<name>M2Z894_PSEFD</name>
<proteinExistence type="predicted"/>
<dbReference type="SMART" id="SM00184">
    <property type="entry name" value="RING"/>
    <property type="match status" value="1"/>
</dbReference>
<evidence type="ECO:0000259" key="6">
    <source>
        <dbReference type="PROSITE" id="PS50089"/>
    </source>
</evidence>
<keyword evidence="3" id="KW-0862">Zinc</keyword>
<dbReference type="EMBL" id="KB446556">
    <property type="protein sequence ID" value="EME85995.1"/>
    <property type="molecule type" value="Genomic_DNA"/>
</dbReference>
<protein>
    <recommendedName>
        <fullName evidence="6">RING-type domain-containing protein</fullName>
    </recommendedName>
</protein>
<accession>M2Z894</accession>
<dbReference type="InterPro" id="IPR001841">
    <property type="entry name" value="Znf_RING"/>
</dbReference>
<feature type="transmembrane region" description="Helical" evidence="5">
    <location>
        <begin position="126"/>
        <end position="147"/>
    </location>
</feature>
<dbReference type="HOGENOM" id="CLU_692843_0_0_1"/>
<keyword evidence="5" id="KW-0472">Membrane</keyword>
<dbReference type="PROSITE" id="PS50089">
    <property type="entry name" value="ZF_RING_2"/>
    <property type="match status" value="1"/>
</dbReference>
<dbReference type="Proteomes" id="UP000016932">
    <property type="component" value="Unassembled WGS sequence"/>
</dbReference>
<dbReference type="Gene3D" id="3.30.40.10">
    <property type="entry name" value="Zinc/RING finger domain, C3HC4 (zinc finger)"/>
    <property type="match status" value="1"/>
</dbReference>
<dbReference type="SUPFAM" id="SSF57850">
    <property type="entry name" value="RING/U-box"/>
    <property type="match status" value="1"/>
</dbReference>
<keyword evidence="5" id="KW-0812">Transmembrane</keyword>
<dbReference type="OrthoDB" id="8062037at2759"/>
<evidence type="ECO:0000256" key="1">
    <source>
        <dbReference type="ARBA" id="ARBA00022723"/>
    </source>
</evidence>
<dbReference type="InterPro" id="IPR017907">
    <property type="entry name" value="Znf_RING_CS"/>
</dbReference>
<dbReference type="GeneID" id="19341889"/>